<feature type="domain" description="CBM10" evidence="6">
    <location>
        <begin position="648"/>
        <end position="688"/>
    </location>
</feature>
<evidence type="ECO:0000256" key="5">
    <source>
        <dbReference type="SAM" id="SignalP"/>
    </source>
</evidence>
<dbReference type="Pfam" id="PF04886">
    <property type="entry name" value="PT"/>
    <property type="match status" value="1"/>
</dbReference>
<feature type="compositionally biased region" description="Acidic residues" evidence="4">
    <location>
        <begin position="739"/>
        <end position="751"/>
    </location>
</feature>
<dbReference type="InterPro" id="IPR006970">
    <property type="entry name" value="PT"/>
</dbReference>
<comment type="caution">
    <text evidence="7">The sequence shown here is derived from an EMBL/GenBank/DDBJ whole genome shotgun (WGS) entry which is preliminary data.</text>
</comment>
<evidence type="ECO:0000256" key="3">
    <source>
        <dbReference type="ARBA" id="ARBA00022801"/>
    </source>
</evidence>
<dbReference type="InterPro" id="IPR002883">
    <property type="entry name" value="CBM10/Dockerin_dom"/>
</dbReference>
<dbReference type="Pfam" id="PF02013">
    <property type="entry name" value="CBM_10"/>
    <property type="match status" value="5"/>
</dbReference>
<evidence type="ECO:0000313" key="7">
    <source>
        <dbReference type="EMBL" id="ORX59252.1"/>
    </source>
</evidence>
<dbReference type="PANTHER" id="PTHR40050">
    <property type="entry name" value="INNER SPORE COAT PROTEIN H"/>
    <property type="match status" value="1"/>
</dbReference>
<dbReference type="GO" id="GO:0016787">
    <property type="term" value="F:hydrolase activity"/>
    <property type="evidence" value="ECO:0007669"/>
    <property type="project" value="UniProtKB-KW"/>
</dbReference>
<evidence type="ECO:0000256" key="2">
    <source>
        <dbReference type="ARBA" id="ARBA00022737"/>
    </source>
</evidence>
<dbReference type="Gene3D" id="3.90.1220.10">
    <property type="entry name" value="Cellulose docking domain, dockering"/>
    <property type="match status" value="5"/>
</dbReference>
<feature type="compositionally biased region" description="Basic and acidic residues" evidence="4">
    <location>
        <begin position="690"/>
        <end position="699"/>
    </location>
</feature>
<dbReference type="AlphaFoldDB" id="A0A1Y1VLE9"/>
<feature type="chain" id="PRO_5013073211" description="CBM10 domain-containing protein" evidence="5">
    <location>
        <begin position="21"/>
        <end position="851"/>
    </location>
</feature>
<dbReference type="SUPFAM" id="SSF64571">
    <property type="entry name" value="Cellulose docking domain, dockering"/>
    <property type="match status" value="5"/>
</dbReference>
<gene>
    <name evidence="7" type="ORF">BCR36DRAFT_317231</name>
</gene>
<evidence type="ECO:0000313" key="8">
    <source>
        <dbReference type="Proteomes" id="UP000193719"/>
    </source>
</evidence>
<feature type="signal peptide" evidence="5">
    <location>
        <begin position="1"/>
        <end position="20"/>
    </location>
</feature>
<dbReference type="InterPro" id="IPR009034">
    <property type="entry name" value="Dockerin_dom_fun_sf"/>
</dbReference>
<feature type="domain" description="CBM10" evidence="6">
    <location>
        <begin position="752"/>
        <end position="792"/>
    </location>
</feature>
<feature type="domain" description="CBM10" evidence="6">
    <location>
        <begin position="541"/>
        <end position="581"/>
    </location>
</feature>
<dbReference type="OrthoDB" id="10267127at2759"/>
<evidence type="ECO:0000256" key="1">
    <source>
        <dbReference type="ARBA" id="ARBA00022729"/>
    </source>
</evidence>
<dbReference type="PROSITE" id="PS51763">
    <property type="entry name" value="CBM10"/>
    <property type="match status" value="5"/>
</dbReference>
<dbReference type="Pfam" id="PF08757">
    <property type="entry name" value="CotH"/>
    <property type="match status" value="1"/>
</dbReference>
<organism evidence="7 8">
    <name type="scientific">Piromyces finnis</name>
    <dbReference type="NCBI Taxonomy" id="1754191"/>
    <lineage>
        <taxon>Eukaryota</taxon>
        <taxon>Fungi</taxon>
        <taxon>Fungi incertae sedis</taxon>
        <taxon>Chytridiomycota</taxon>
        <taxon>Chytridiomycota incertae sedis</taxon>
        <taxon>Neocallimastigomycetes</taxon>
        <taxon>Neocallimastigales</taxon>
        <taxon>Neocallimastigaceae</taxon>
        <taxon>Piromyces</taxon>
    </lineage>
</organism>
<feature type="region of interest" description="Disordered" evidence="4">
    <location>
        <begin position="689"/>
        <end position="751"/>
    </location>
</feature>
<evidence type="ECO:0000259" key="6">
    <source>
        <dbReference type="PROSITE" id="PS51763"/>
    </source>
</evidence>
<dbReference type="STRING" id="1754191.A0A1Y1VLE9"/>
<keyword evidence="8" id="KW-1185">Reference proteome</keyword>
<feature type="domain" description="CBM10" evidence="6">
    <location>
        <begin position="808"/>
        <end position="848"/>
    </location>
</feature>
<dbReference type="Proteomes" id="UP000193719">
    <property type="component" value="Unassembled WGS sequence"/>
</dbReference>
<evidence type="ECO:0000256" key="4">
    <source>
        <dbReference type="SAM" id="MobiDB-lite"/>
    </source>
</evidence>
<feature type="domain" description="CBM10" evidence="6">
    <location>
        <begin position="592"/>
        <end position="632"/>
    </location>
</feature>
<name>A0A1Y1VLE9_9FUNG</name>
<sequence>MNFKNIALISLSLFANTSFAYDAFFGNVTRAELFERTDFAVPKITINLSNEDYNKYFLTYKCLYDMNIRHTTRNEECYTADWSNLNSSLKKAIKLNMIDSSNFTAEEKELVNNKNITLSQFESIVTKHSKFTLEKLLAGSYGLMPIPNYETENAGLTYELDGDVKTFPNIKFSVGGRSTKQYEKLGFNIKIKKGKLYDRKQIRLRTEAVDPSFIREKLIYDMANILEIPSLSLNYCKVYFNDKFMGFYAMRDSFKSQWIEYTFGEKDTKHLYECEGFGSSKAFNCVNDDDDLKNTDVDFNNFLAQIDAAKTKEDLEEFFDVETFLKWQAIRYLIGGWDHVSAGQNAYLYMFQNKSTGKKKWIPLLYDFDNDLGSFNHEETQRTFEQDIYISEKKNPLYKILGIKDASPEVVQYMDEIMKKIFNPNVLFPRIDQIRDFIDPYVKEDRTDEETGKRPGRVARNFVNMEDYYTYEDFLENTQYTNIMLKKYLGGNYINDCRIHGIKLWILERFRFICSHYDVDCSYAQEYLNSKYESKEIWHIEKNTGCLNSDHECCVFPNPTLQMTDQVGNWGIENNEWCLIDPNYVSEVPVSECWSLSEGYPCCKDNNTPVKYVTPSTGTKYGIENGEWCGIIEPKKEEPKPEEPSQEECWSLAEGYPCCKDQNTPVKYESKTRGVKYGIENGDWCGLIESKQEEPKQEPTQEPTEEPTEEPTQEPAEEPTQEPTEEPTEEPTQEPTQEPTEEPTQEPTQEEECWSLAEGYPCCKNQNTPVKYESKSRGVKYGIENGNWCGIIEPKQEKPKPEEPSQEECWSLAEGYPCCKNQNTPVKYESKSRGVKYGIENGDWCGIIDKQ</sequence>
<reference evidence="7 8" key="1">
    <citation type="submission" date="2016-08" db="EMBL/GenBank/DDBJ databases">
        <title>Genomes of anaerobic fungi encode conserved fungal cellulosomes for biomass hydrolysis.</title>
        <authorList>
            <consortium name="DOE Joint Genome Institute"/>
            <person name="Haitjema C.H."/>
            <person name="Gilmore S.P."/>
            <person name="Henske J.K."/>
            <person name="Solomon K.V."/>
            <person name="De Groot R."/>
            <person name="Kuo A."/>
            <person name="Mondo S.J."/>
            <person name="Salamov A.A."/>
            <person name="Labutti K."/>
            <person name="Zhao Z."/>
            <person name="Chiniquy J."/>
            <person name="Barry K."/>
            <person name="Brewer H.M."/>
            <person name="Purvine S.O."/>
            <person name="Wright A.T."/>
            <person name="Boxma B."/>
            <person name="Van Alen T."/>
            <person name="Hackstein J.H."/>
            <person name="Baker S.E."/>
            <person name="Grigoriev I.V."/>
            <person name="O'Malley M.A."/>
        </authorList>
    </citation>
    <scope>NUCLEOTIDE SEQUENCE [LARGE SCALE GENOMIC DNA]</scope>
    <source>
        <strain evidence="8">finn</strain>
    </source>
</reference>
<proteinExistence type="predicted"/>
<reference evidence="7 8" key="2">
    <citation type="submission" date="2016-08" db="EMBL/GenBank/DDBJ databases">
        <title>Pervasive Adenine N6-methylation of Active Genes in Fungi.</title>
        <authorList>
            <consortium name="DOE Joint Genome Institute"/>
            <person name="Mondo S.J."/>
            <person name="Dannebaum R.O."/>
            <person name="Kuo R.C."/>
            <person name="Labutti K."/>
            <person name="Haridas S."/>
            <person name="Kuo A."/>
            <person name="Salamov A."/>
            <person name="Ahrendt S.R."/>
            <person name="Lipzen A."/>
            <person name="Sullivan W."/>
            <person name="Andreopoulos W.B."/>
            <person name="Clum A."/>
            <person name="Lindquist E."/>
            <person name="Daum C."/>
            <person name="Ramamoorthy G.K."/>
            <person name="Gryganskyi A."/>
            <person name="Culley D."/>
            <person name="Magnuson J.K."/>
            <person name="James T.Y."/>
            <person name="O'Malley M.A."/>
            <person name="Stajich J.E."/>
            <person name="Spatafora J.W."/>
            <person name="Visel A."/>
            <person name="Grigoriev I.V."/>
        </authorList>
    </citation>
    <scope>NUCLEOTIDE SEQUENCE [LARGE SCALE GENOMIC DNA]</scope>
    <source>
        <strain evidence="8">finn</strain>
    </source>
</reference>
<accession>A0A1Y1VLE9</accession>
<keyword evidence="2" id="KW-0677">Repeat</keyword>
<dbReference type="InterPro" id="IPR014867">
    <property type="entry name" value="Spore_coat_CotH_CotH2/3/7"/>
</dbReference>
<protein>
    <recommendedName>
        <fullName evidence="6">CBM10 domain-containing protein</fullName>
    </recommendedName>
</protein>
<dbReference type="PANTHER" id="PTHR40050:SF1">
    <property type="entry name" value="INNER SPORE COAT PROTEIN H"/>
    <property type="match status" value="1"/>
</dbReference>
<keyword evidence="3" id="KW-0378">Hydrolase</keyword>
<keyword evidence="1 5" id="KW-0732">Signal</keyword>
<dbReference type="EMBL" id="MCFH01000003">
    <property type="protein sequence ID" value="ORX59252.1"/>
    <property type="molecule type" value="Genomic_DNA"/>
</dbReference>
<feature type="compositionally biased region" description="Acidic residues" evidence="4">
    <location>
        <begin position="703"/>
        <end position="732"/>
    </location>
</feature>